<accession>A0A3D8ILJ8</accession>
<proteinExistence type="predicted"/>
<evidence type="ECO:0000313" key="2">
    <source>
        <dbReference type="EMBL" id="RDU65880.1"/>
    </source>
</evidence>
<evidence type="ECO:0000259" key="1">
    <source>
        <dbReference type="Pfam" id="PF18618"/>
    </source>
</evidence>
<sequence>MELKELKLAKTSIKSETATKSITFDKMAEIIEKNGKKGAVFYLDRDNQEKDIKKLEAFFKKKKRAVLVRELHFTMDSKDYIYEVHIL</sequence>
<protein>
    <recommendedName>
        <fullName evidence="1">HP0268 domain-containing protein</fullName>
    </recommendedName>
</protein>
<feature type="domain" description="HP0268" evidence="1">
    <location>
        <begin position="5"/>
        <end position="87"/>
    </location>
</feature>
<gene>
    <name evidence="2" type="ORF">CQA53_05365</name>
</gene>
<dbReference type="OrthoDB" id="5345432at2"/>
<dbReference type="Proteomes" id="UP000256379">
    <property type="component" value="Unassembled WGS sequence"/>
</dbReference>
<organism evidence="2 3">
    <name type="scientific">Helicobacter didelphidarum</name>
    <dbReference type="NCBI Taxonomy" id="2040648"/>
    <lineage>
        <taxon>Bacteria</taxon>
        <taxon>Pseudomonadati</taxon>
        <taxon>Campylobacterota</taxon>
        <taxon>Epsilonproteobacteria</taxon>
        <taxon>Campylobacterales</taxon>
        <taxon>Helicobacteraceae</taxon>
        <taxon>Helicobacter</taxon>
    </lineage>
</organism>
<dbReference type="InterPro" id="IPR040748">
    <property type="entry name" value="HP0268"/>
</dbReference>
<dbReference type="RefSeq" id="WP_115542997.1">
    <property type="nucleotide sequence ID" value="NZ_NXLQ01000009.1"/>
</dbReference>
<comment type="caution">
    <text evidence="2">The sequence shown here is derived from an EMBL/GenBank/DDBJ whole genome shotgun (WGS) entry which is preliminary data.</text>
</comment>
<reference evidence="2 3" key="1">
    <citation type="submission" date="2018-04" db="EMBL/GenBank/DDBJ databases">
        <title>Novel Campyloabacter and Helicobacter Species and Strains.</title>
        <authorList>
            <person name="Mannion A.J."/>
            <person name="Shen Z."/>
            <person name="Fox J.G."/>
        </authorList>
    </citation>
    <scope>NUCLEOTIDE SEQUENCE [LARGE SCALE GENOMIC DNA]</scope>
    <source>
        <strain evidence="2 3">MIT 17-337</strain>
    </source>
</reference>
<name>A0A3D8ILJ8_9HELI</name>
<evidence type="ECO:0000313" key="3">
    <source>
        <dbReference type="Proteomes" id="UP000256379"/>
    </source>
</evidence>
<dbReference type="EMBL" id="NXLQ01000009">
    <property type="protein sequence ID" value="RDU65880.1"/>
    <property type="molecule type" value="Genomic_DNA"/>
</dbReference>
<dbReference type="AlphaFoldDB" id="A0A3D8ILJ8"/>
<keyword evidence="3" id="KW-1185">Reference proteome</keyword>
<dbReference type="Pfam" id="PF18618">
    <property type="entry name" value="HP0268"/>
    <property type="match status" value="1"/>
</dbReference>